<evidence type="ECO:0000256" key="7">
    <source>
        <dbReference type="ARBA" id="ARBA00022824"/>
    </source>
</evidence>
<comment type="subcellular location">
    <subcellularLocation>
        <location evidence="1">Endoplasmic reticulum membrane</location>
        <topology evidence="1">Multi-pass membrane protein</topology>
    </subcellularLocation>
</comment>
<evidence type="ECO:0000256" key="5">
    <source>
        <dbReference type="ARBA" id="ARBA00022692"/>
    </source>
</evidence>
<dbReference type="EC" id="2.7.1.108" evidence="3"/>
<keyword evidence="5 11" id="KW-0812">Transmembrane</keyword>
<feature type="transmembrane region" description="Helical" evidence="11">
    <location>
        <begin position="588"/>
        <end position="615"/>
    </location>
</feature>
<feature type="transmembrane region" description="Helical" evidence="11">
    <location>
        <begin position="900"/>
        <end position="920"/>
    </location>
</feature>
<dbReference type="PANTHER" id="PTHR13205:SF15">
    <property type="entry name" value="DOLICHOL KINASE"/>
    <property type="match status" value="1"/>
</dbReference>
<evidence type="ECO:0000256" key="3">
    <source>
        <dbReference type="ARBA" id="ARBA00012132"/>
    </source>
</evidence>
<keyword evidence="8 11" id="KW-1133">Transmembrane helix</keyword>
<protein>
    <recommendedName>
        <fullName evidence="3">dolichol kinase</fullName>
        <ecNumber evidence="3">2.7.1.108</ecNumber>
    </recommendedName>
</protein>
<evidence type="ECO:0000256" key="8">
    <source>
        <dbReference type="ARBA" id="ARBA00022989"/>
    </source>
</evidence>
<keyword evidence="6" id="KW-0418">Kinase</keyword>
<proteinExistence type="inferred from homology"/>
<evidence type="ECO:0000256" key="10">
    <source>
        <dbReference type="SAM" id="MobiDB-lite"/>
    </source>
</evidence>
<evidence type="ECO:0000256" key="6">
    <source>
        <dbReference type="ARBA" id="ARBA00022777"/>
    </source>
</evidence>
<keyword evidence="7" id="KW-0256">Endoplasmic reticulum</keyword>
<feature type="transmembrane region" description="Helical" evidence="11">
    <location>
        <begin position="842"/>
        <end position="861"/>
    </location>
</feature>
<dbReference type="OrthoDB" id="377083at2759"/>
<evidence type="ECO:0000256" key="1">
    <source>
        <dbReference type="ARBA" id="ARBA00004477"/>
    </source>
</evidence>
<keyword evidence="4" id="KW-0808">Transferase</keyword>
<dbReference type="STRING" id="289078.A0A2X0L3M1"/>
<evidence type="ECO:0000256" key="2">
    <source>
        <dbReference type="ARBA" id="ARBA00010794"/>
    </source>
</evidence>
<accession>A0A2X0L3M1</accession>
<feature type="transmembrane region" description="Helical" evidence="11">
    <location>
        <begin position="635"/>
        <end position="660"/>
    </location>
</feature>
<feature type="transmembrane region" description="Helical" evidence="11">
    <location>
        <begin position="867"/>
        <end position="888"/>
    </location>
</feature>
<keyword evidence="9 11" id="KW-0472">Membrane</keyword>
<comment type="similarity">
    <text evidence="2">Belongs to the polyprenol kinase family.</text>
</comment>
<evidence type="ECO:0000313" key="12">
    <source>
        <dbReference type="EMBL" id="SCZ99016.1"/>
    </source>
</evidence>
<feature type="region of interest" description="Disordered" evidence="10">
    <location>
        <begin position="1"/>
        <end position="109"/>
    </location>
</feature>
<evidence type="ECO:0000313" key="13">
    <source>
        <dbReference type="Proteomes" id="UP000249723"/>
    </source>
</evidence>
<evidence type="ECO:0000256" key="9">
    <source>
        <dbReference type="ARBA" id="ARBA00023136"/>
    </source>
</evidence>
<evidence type="ECO:0000256" key="4">
    <source>
        <dbReference type="ARBA" id="ARBA00022679"/>
    </source>
</evidence>
<dbReference type="Proteomes" id="UP000249723">
    <property type="component" value="Unassembled WGS sequence"/>
</dbReference>
<feature type="transmembrane region" description="Helical" evidence="11">
    <location>
        <begin position="448"/>
        <end position="471"/>
    </location>
</feature>
<feature type="transmembrane region" description="Helical" evidence="11">
    <location>
        <begin position="813"/>
        <end position="830"/>
    </location>
</feature>
<reference evidence="13" key="1">
    <citation type="submission" date="2016-10" db="EMBL/GenBank/DDBJ databases">
        <authorList>
            <person name="Jeantristanb JTB J.-T."/>
            <person name="Ricardo R."/>
        </authorList>
    </citation>
    <scope>NUCLEOTIDE SEQUENCE [LARGE SCALE GENOMIC DNA]</scope>
</reference>
<dbReference type="EMBL" id="FMWP01000096">
    <property type="protein sequence ID" value="SCZ99016.1"/>
    <property type="molecule type" value="Genomic_DNA"/>
</dbReference>
<sequence length="966" mass="105136">MASQLSTPSSSPPGSPKVSRLTLTPIHTSSPHPRHRAPRPSFGSATTSRHSRPMLSRDDALTSASETHNEAADDGGIDSDSQSHHDDDDDDDDDDDISATDTAYEDSDANQDHVLGFQLRRGAALLERTAEAHHSAFATSSASLLQSELDPGMSALPAAASAALNHPSSDSTGRRKRRTAPSHFIAAGEGGRGEHVLIERKAPTSHHAGQGSLWGNALLDSLDSAAASAKRRATSPVMSNRSGRPTPLSKPGRKSSRAPADIDSGESTPPLTLDSIHSTYNPFAMYQIRTALIPEVILLVVALLFAVYRLYSATPTTATPHVPRLPLVSLLGIAAAVPFFALFRRASSYYKVAFTDERGYRDLQAADDGVTAGLVLPILLGCACFWDTYSNANKDPTKMALGGISPLVEIWEASGIKAKHNHVVDFKPSTLSNFALTTSTLLKARHDLVIFTMINAAVLVLHLFLSMTVLHVDRLPLGNAKRFFGSVSLATLISVTLYSTLGTWQWASKDGLSISPLEVAATTFIQQTSWYLVSRLARRGFTLGELHLMTTAGNALSLEFWRLTRARWYYKRGWPMVPPTFRSPTPIVAFQAVLIPGAFLSGFLLSPLLVISRHIASKPSHRLRWPAERERHRRLLAAGVFLGLLGIVFCMLGGWTAWILGGNLMRPWTWALRYVLYGGDGVRVRIPGAMRATRWRRIGLVAYWGATIIIAVGGWQTRLVRSRRIRMRGNAVPTTAISDKKKVALTAERDGSEVKVGVESAREEKRVHASLNMRRKFFHALAVLMLIPGIAIDPGFTSLAFSVAFALFTFCEYARFFAVYPIGAPLHIFFSEFVDSKDSGPVILSHFYLLTGCAGGVWLEGHGINRYTGVLILGIGDAMASIVGKVIGRARWPGMGGKTVEGTVAFVVSVIFSAWMLRLFGLVEGFDLGRYSVAILLTGLLEAHSNQNDNLMTPIYAWSMIALIDV</sequence>
<dbReference type="GO" id="GO:0004168">
    <property type="term" value="F:dolichol kinase activity"/>
    <property type="evidence" value="ECO:0007669"/>
    <property type="project" value="UniProtKB-EC"/>
</dbReference>
<dbReference type="PANTHER" id="PTHR13205">
    <property type="entry name" value="TRANSMEMBRANE PROTEIN 15-RELATED"/>
    <property type="match status" value="1"/>
</dbReference>
<feature type="transmembrane region" description="Helical" evidence="11">
    <location>
        <begin position="700"/>
        <end position="720"/>
    </location>
</feature>
<organism evidence="12 13">
    <name type="scientific">Microbotryum saponariae</name>
    <dbReference type="NCBI Taxonomy" id="289078"/>
    <lineage>
        <taxon>Eukaryota</taxon>
        <taxon>Fungi</taxon>
        <taxon>Dikarya</taxon>
        <taxon>Basidiomycota</taxon>
        <taxon>Pucciniomycotina</taxon>
        <taxon>Microbotryomycetes</taxon>
        <taxon>Microbotryales</taxon>
        <taxon>Microbotryaceae</taxon>
        <taxon>Microbotryum</taxon>
    </lineage>
</organism>
<feature type="region of interest" description="Disordered" evidence="10">
    <location>
        <begin position="160"/>
        <end position="180"/>
    </location>
</feature>
<dbReference type="AlphaFoldDB" id="A0A2X0L3M1"/>
<dbReference type="InterPro" id="IPR032974">
    <property type="entry name" value="Polypren_kinase"/>
</dbReference>
<feature type="compositionally biased region" description="Acidic residues" evidence="10">
    <location>
        <begin position="87"/>
        <end position="109"/>
    </location>
</feature>
<feature type="transmembrane region" description="Helical" evidence="11">
    <location>
        <begin position="780"/>
        <end position="807"/>
    </location>
</feature>
<dbReference type="GO" id="GO:0005789">
    <property type="term" value="C:endoplasmic reticulum membrane"/>
    <property type="evidence" value="ECO:0007669"/>
    <property type="project" value="UniProtKB-SubCell"/>
</dbReference>
<evidence type="ECO:0000256" key="11">
    <source>
        <dbReference type="SAM" id="Phobius"/>
    </source>
</evidence>
<feature type="transmembrane region" description="Helical" evidence="11">
    <location>
        <begin position="483"/>
        <end position="507"/>
    </location>
</feature>
<gene>
    <name evidence="12" type="ORF">BZ3500_MVSOF-1268-A1-R1_CHR3-1G05766</name>
</gene>
<feature type="transmembrane region" description="Helical" evidence="11">
    <location>
        <begin position="292"/>
        <end position="311"/>
    </location>
</feature>
<keyword evidence="13" id="KW-1185">Reference proteome</keyword>
<name>A0A2X0L3M1_9BASI</name>
<feature type="transmembrane region" description="Helical" evidence="11">
    <location>
        <begin position="323"/>
        <end position="343"/>
    </location>
</feature>
<feature type="compositionally biased region" description="Low complexity" evidence="10">
    <location>
        <begin position="160"/>
        <end position="169"/>
    </location>
</feature>
<dbReference type="GO" id="GO:0043048">
    <property type="term" value="P:dolichyl monophosphate biosynthetic process"/>
    <property type="evidence" value="ECO:0007669"/>
    <property type="project" value="TreeGrafter"/>
</dbReference>
<feature type="region of interest" description="Disordered" evidence="10">
    <location>
        <begin position="229"/>
        <end position="273"/>
    </location>
</feature>